<evidence type="ECO:0000259" key="1">
    <source>
        <dbReference type="PROSITE" id="PS50090"/>
    </source>
</evidence>
<organism evidence="3">
    <name type="scientific">marine sediment metagenome</name>
    <dbReference type="NCBI Taxonomy" id="412755"/>
    <lineage>
        <taxon>unclassified sequences</taxon>
        <taxon>metagenomes</taxon>
        <taxon>ecological metagenomes</taxon>
    </lineage>
</organism>
<dbReference type="AlphaFoldDB" id="A0A0F9HST9"/>
<feature type="domain" description="Myb-like" evidence="1">
    <location>
        <begin position="100"/>
        <end position="144"/>
    </location>
</feature>
<sequence>MPGNHWSPEELELVDLLYRDASWAALKVALPARSSKAIRLRGRKRGIERFNCARSWSSRDNAMLECGWCCGFEIGYLSEILGRSGNAIKTQRAKIGLASRKHRWTPEEDRRVLRLYPSAPWSEILKAIPGRSKPAIAERARKLGVRRISWEVAKHENRSSWWNEGDQEQLCKGLYLGFPIELIAALLGRPLESVVRRAIKTGLWRKPLFACMSPDNDDVNYLDDGPYEHYDPLWAQQPHPWDREVP</sequence>
<dbReference type="InterPro" id="IPR001005">
    <property type="entry name" value="SANT/Myb"/>
</dbReference>
<comment type="caution">
    <text evidence="3">The sequence shown here is derived from an EMBL/GenBank/DDBJ whole genome shotgun (WGS) entry which is preliminary data.</text>
</comment>
<dbReference type="InterPro" id="IPR009057">
    <property type="entry name" value="Homeodomain-like_sf"/>
</dbReference>
<gene>
    <name evidence="3" type="ORF">LCGC14_1665070</name>
</gene>
<feature type="domain" description="HTH myb-type" evidence="2">
    <location>
        <begin position="100"/>
        <end position="148"/>
    </location>
</feature>
<dbReference type="EMBL" id="LAZR01014210">
    <property type="protein sequence ID" value="KKM18496.1"/>
    <property type="molecule type" value="Genomic_DNA"/>
</dbReference>
<protein>
    <submittedName>
        <fullName evidence="3">Uncharacterized protein</fullName>
    </submittedName>
</protein>
<dbReference type="SUPFAM" id="SSF46689">
    <property type="entry name" value="Homeodomain-like"/>
    <property type="match status" value="1"/>
</dbReference>
<dbReference type="InterPro" id="IPR017930">
    <property type="entry name" value="Myb_dom"/>
</dbReference>
<evidence type="ECO:0000313" key="3">
    <source>
        <dbReference type="EMBL" id="KKM18496.1"/>
    </source>
</evidence>
<evidence type="ECO:0000259" key="2">
    <source>
        <dbReference type="PROSITE" id="PS51294"/>
    </source>
</evidence>
<dbReference type="CDD" id="cd00167">
    <property type="entry name" value="SANT"/>
    <property type="match status" value="1"/>
</dbReference>
<name>A0A0F9HST9_9ZZZZ</name>
<dbReference type="PROSITE" id="PS51294">
    <property type="entry name" value="HTH_MYB"/>
    <property type="match status" value="1"/>
</dbReference>
<dbReference type="PROSITE" id="PS50090">
    <property type="entry name" value="MYB_LIKE"/>
    <property type="match status" value="1"/>
</dbReference>
<dbReference type="Gene3D" id="1.10.10.60">
    <property type="entry name" value="Homeodomain-like"/>
    <property type="match status" value="1"/>
</dbReference>
<accession>A0A0F9HST9</accession>
<proteinExistence type="predicted"/>
<reference evidence="3" key="1">
    <citation type="journal article" date="2015" name="Nature">
        <title>Complex archaea that bridge the gap between prokaryotes and eukaryotes.</title>
        <authorList>
            <person name="Spang A."/>
            <person name="Saw J.H."/>
            <person name="Jorgensen S.L."/>
            <person name="Zaremba-Niedzwiedzka K."/>
            <person name="Martijn J."/>
            <person name="Lind A.E."/>
            <person name="van Eijk R."/>
            <person name="Schleper C."/>
            <person name="Guy L."/>
            <person name="Ettema T.J."/>
        </authorList>
    </citation>
    <scope>NUCLEOTIDE SEQUENCE</scope>
</reference>